<comment type="subunit">
    <text evidence="5">Binds ribosomal protein uS19.</text>
</comment>
<dbReference type="Gene3D" id="2.30.30.240">
    <property type="entry name" value="PRC-barrel domain"/>
    <property type="match status" value="1"/>
</dbReference>
<dbReference type="PANTHER" id="PTHR33692:SF1">
    <property type="entry name" value="RIBOSOME MATURATION FACTOR RIMM"/>
    <property type="match status" value="1"/>
</dbReference>
<evidence type="ECO:0000259" key="6">
    <source>
        <dbReference type="Pfam" id="PF01782"/>
    </source>
</evidence>
<accession>A0A2T1LRB3</accession>
<dbReference type="GO" id="GO:0005840">
    <property type="term" value="C:ribosome"/>
    <property type="evidence" value="ECO:0007669"/>
    <property type="project" value="InterPro"/>
</dbReference>
<dbReference type="AlphaFoldDB" id="A0A2T1LRB3"/>
<dbReference type="EMBL" id="PXOH01000048">
    <property type="protein sequence ID" value="PSF31168.1"/>
    <property type="molecule type" value="Genomic_DNA"/>
</dbReference>
<evidence type="ECO:0000256" key="3">
    <source>
        <dbReference type="ARBA" id="ARBA00022552"/>
    </source>
</evidence>
<evidence type="ECO:0000256" key="1">
    <source>
        <dbReference type="ARBA" id="ARBA00022490"/>
    </source>
</evidence>
<name>A0A2T1LRB3_9CHRO</name>
<dbReference type="NCBIfam" id="TIGR02273">
    <property type="entry name" value="16S_RimM"/>
    <property type="match status" value="1"/>
</dbReference>
<comment type="subcellular location">
    <subcellularLocation>
        <location evidence="5">Cytoplasm</location>
    </subcellularLocation>
</comment>
<reference evidence="8 9" key="2">
    <citation type="submission" date="2018-03" db="EMBL/GenBank/DDBJ databases">
        <authorList>
            <person name="Keele B.F."/>
        </authorList>
    </citation>
    <scope>NUCLEOTIDE SEQUENCE [LARGE SCALE GENOMIC DNA]</scope>
    <source>
        <strain evidence="8 9">CCALA 016</strain>
    </source>
</reference>
<dbReference type="Pfam" id="PF01782">
    <property type="entry name" value="RimM"/>
    <property type="match status" value="1"/>
</dbReference>
<evidence type="ECO:0000313" key="8">
    <source>
        <dbReference type="EMBL" id="PSF31168.1"/>
    </source>
</evidence>
<dbReference type="SUPFAM" id="SSF50447">
    <property type="entry name" value="Translation proteins"/>
    <property type="match status" value="1"/>
</dbReference>
<keyword evidence="2 5" id="KW-0690">Ribosome biogenesis</keyword>
<comment type="caution">
    <text evidence="8">The sequence shown here is derived from an EMBL/GenBank/DDBJ whole genome shotgun (WGS) entry which is preliminary data.</text>
</comment>
<dbReference type="Proteomes" id="UP000239001">
    <property type="component" value="Unassembled WGS sequence"/>
</dbReference>
<protein>
    <recommendedName>
        <fullName evidence="5">Ribosome maturation factor RimM</fullName>
    </recommendedName>
</protein>
<organism evidence="8 9">
    <name type="scientific">Aphanothece hegewaldii CCALA 016</name>
    <dbReference type="NCBI Taxonomy" id="2107694"/>
    <lineage>
        <taxon>Bacteria</taxon>
        <taxon>Bacillati</taxon>
        <taxon>Cyanobacteriota</taxon>
        <taxon>Cyanophyceae</taxon>
        <taxon>Oscillatoriophycideae</taxon>
        <taxon>Chroococcales</taxon>
        <taxon>Aphanothecaceae</taxon>
        <taxon>Aphanothece</taxon>
    </lineage>
</organism>
<evidence type="ECO:0000259" key="7">
    <source>
        <dbReference type="Pfam" id="PF24986"/>
    </source>
</evidence>
<dbReference type="InterPro" id="IPR036976">
    <property type="entry name" value="RimM_N_sf"/>
</dbReference>
<evidence type="ECO:0000256" key="5">
    <source>
        <dbReference type="HAMAP-Rule" id="MF_00014"/>
    </source>
</evidence>
<keyword evidence="9" id="KW-1185">Reference proteome</keyword>
<proteinExistence type="inferred from homology"/>
<dbReference type="GO" id="GO:0006364">
    <property type="term" value="P:rRNA processing"/>
    <property type="evidence" value="ECO:0007669"/>
    <property type="project" value="UniProtKB-UniRule"/>
</dbReference>
<comment type="function">
    <text evidence="5">An accessory protein needed during the final step in the assembly of 30S ribosomal subunit, possibly for assembly of the head region. Essential for efficient processing of 16S rRNA. May be needed both before and after RbfA during the maturation of 16S rRNA. It has affinity for free ribosomal 30S subunits but not for 70S ribosomes.</text>
</comment>
<dbReference type="InterPro" id="IPR011961">
    <property type="entry name" value="RimM"/>
</dbReference>
<dbReference type="InterPro" id="IPR002676">
    <property type="entry name" value="RimM_N"/>
</dbReference>
<dbReference type="GO" id="GO:0042274">
    <property type="term" value="P:ribosomal small subunit biogenesis"/>
    <property type="evidence" value="ECO:0007669"/>
    <property type="project" value="UniProtKB-UniRule"/>
</dbReference>
<sequence length="222" mass="25318">MTSIDDLLEIGTIAAPQGLKGDVKVSSISDFPERFEKSGKRWLQSPKGESPQEIMLIKGRYIPSKENVYIIQLAGIESREQAENLRGYKLFVQKSDRPILNTDEYHVSDLINLEVYNQINNENIGIVTNVFWAGNDILEVRLHQQPIPKEEKQIDFSKISRISKRHKVKQKTQKIATVLIPFVKEIVPVINLDEKRIEINPPLGLLDINLSSDRETSSNDND</sequence>
<keyword evidence="1 5" id="KW-0963">Cytoplasm</keyword>
<evidence type="ECO:0000313" key="9">
    <source>
        <dbReference type="Proteomes" id="UP000239001"/>
    </source>
</evidence>
<dbReference type="InterPro" id="IPR009000">
    <property type="entry name" value="Transl_B-barrel_sf"/>
</dbReference>
<dbReference type="HAMAP" id="MF_00014">
    <property type="entry name" value="Ribosome_mat_RimM"/>
    <property type="match status" value="1"/>
</dbReference>
<keyword evidence="3 5" id="KW-0698">rRNA processing</keyword>
<dbReference type="GO" id="GO:0005737">
    <property type="term" value="C:cytoplasm"/>
    <property type="evidence" value="ECO:0007669"/>
    <property type="project" value="UniProtKB-SubCell"/>
</dbReference>
<feature type="domain" description="Ribosome maturation factor RimM PRC barrel" evidence="7">
    <location>
        <begin position="108"/>
        <end position="205"/>
    </location>
</feature>
<reference evidence="8 9" key="1">
    <citation type="submission" date="2018-03" db="EMBL/GenBank/DDBJ databases">
        <title>The ancient ancestry and fast evolution of plastids.</title>
        <authorList>
            <person name="Moore K.R."/>
            <person name="Magnabosco C."/>
            <person name="Momper L."/>
            <person name="Gold D.A."/>
            <person name="Bosak T."/>
            <person name="Fournier G.P."/>
        </authorList>
    </citation>
    <scope>NUCLEOTIDE SEQUENCE [LARGE SCALE GENOMIC DNA]</scope>
    <source>
        <strain evidence="8 9">CCALA 016</strain>
    </source>
</reference>
<evidence type="ECO:0000256" key="4">
    <source>
        <dbReference type="ARBA" id="ARBA00023186"/>
    </source>
</evidence>
<gene>
    <name evidence="5" type="primary">rimM</name>
    <name evidence="8" type="ORF">C7H19_23195</name>
</gene>
<comment type="similarity">
    <text evidence="5">Belongs to the RimM family.</text>
</comment>
<dbReference type="OrthoDB" id="9810331at2"/>
<comment type="domain">
    <text evidence="5">The PRC barrel domain binds ribosomal protein uS19.</text>
</comment>
<keyword evidence="4 5" id="KW-0143">Chaperone</keyword>
<dbReference type="GO" id="GO:0043022">
    <property type="term" value="F:ribosome binding"/>
    <property type="evidence" value="ECO:0007669"/>
    <property type="project" value="InterPro"/>
</dbReference>
<dbReference type="PANTHER" id="PTHR33692">
    <property type="entry name" value="RIBOSOME MATURATION FACTOR RIMM"/>
    <property type="match status" value="1"/>
</dbReference>
<dbReference type="Pfam" id="PF24986">
    <property type="entry name" value="PRC_RimM"/>
    <property type="match status" value="1"/>
</dbReference>
<feature type="domain" description="RimM N-terminal" evidence="6">
    <location>
        <begin position="10"/>
        <end position="96"/>
    </location>
</feature>
<dbReference type="InterPro" id="IPR056792">
    <property type="entry name" value="PRC_RimM"/>
</dbReference>
<evidence type="ECO:0000256" key="2">
    <source>
        <dbReference type="ARBA" id="ARBA00022517"/>
    </source>
</evidence>
<dbReference type="Gene3D" id="2.40.30.60">
    <property type="entry name" value="RimM"/>
    <property type="match status" value="1"/>
</dbReference>
<dbReference type="RefSeq" id="WP_106459287.1">
    <property type="nucleotide sequence ID" value="NZ_PXOH01000048.1"/>
</dbReference>